<dbReference type="AlphaFoldDB" id="A0A2B7WF36"/>
<organism evidence="1 2">
    <name type="scientific">Helicocarpus griseus UAMH5409</name>
    <dbReference type="NCBI Taxonomy" id="1447875"/>
    <lineage>
        <taxon>Eukaryota</taxon>
        <taxon>Fungi</taxon>
        <taxon>Dikarya</taxon>
        <taxon>Ascomycota</taxon>
        <taxon>Pezizomycotina</taxon>
        <taxon>Eurotiomycetes</taxon>
        <taxon>Eurotiomycetidae</taxon>
        <taxon>Onygenales</taxon>
        <taxon>Ajellomycetaceae</taxon>
        <taxon>Helicocarpus</taxon>
    </lineage>
</organism>
<keyword evidence="2" id="KW-1185">Reference proteome</keyword>
<proteinExistence type="predicted"/>
<reference evidence="1 2" key="1">
    <citation type="submission" date="2017-10" db="EMBL/GenBank/DDBJ databases">
        <title>Comparative genomics in systemic dimorphic fungi from Ajellomycetaceae.</title>
        <authorList>
            <person name="Munoz J.F."/>
            <person name="Mcewen J.G."/>
            <person name="Clay O.K."/>
            <person name="Cuomo C.A."/>
        </authorList>
    </citation>
    <scope>NUCLEOTIDE SEQUENCE [LARGE SCALE GENOMIC DNA]</scope>
    <source>
        <strain evidence="1 2">UAMH5409</strain>
    </source>
</reference>
<protein>
    <submittedName>
        <fullName evidence="1">Uncharacterized protein</fullName>
    </submittedName>
</protein>
<dbReference type="EMBL" id="PDNB01000386">
    <property type="protein sequence ID" value="PGG95167.1"/>
    <property type="molecule type" value="Genomic_DNA"/>
</dbReference>
<evidence type="ECO:0000313" key="1">
    <source>
        <dbReference type="EMBL" id="PGG95167.1"/>
    </source>
</evidence>
<sequence>MYASGLKQALRMKFEDLRGQIDTFLKTLERCLSAFENQINTQLKTLEVKFTLLSSQNIFRE</sequence>
<name>A0A2B7WF36_9EURO</name>
<gene>
    <name evidence="1" type="ORF">AJ79_10215</name>
</gene>
<accession>A0A2B7WF36</accession>
<comment type="caution">
    <text evidence="1">The sequence shown here is derived from an EMBL/GenBank/DDBJ whole genome shotgun (WGS) entry which is preliminary data.</text>
</comment>
<dbReference type="OrthoDB" id="10521277at2759"/>
<dbReference type="Proteomes" id="UP000223968">
    <property type="component" value="Unassembled WGS sequence"/>
</dbReference>
<evidence type="ECO:0000313" key="2">
    <source>
        <dbReference type="Proteomes" id="UP000223968"/>
    </source>
</evidence>